<reference evidence="1" key="2">
    <citation type="journal article" date="2015" name="Data Brief">
        <title>Shoot transcriptome of the giant reed, Arundo donax.</title>
        <authorList>
            <person name="Barrero R.A."/>
            <person name="Guerrero F.D."/>
            <person name="Moolhuijzen P."/>
            <person name="Goolsby J.A."/>
            <person name="Tidwell J."/>
            <person name="Bellgard S.E."/>
            <person name="Bellgard M.I."/>
        </authorList>
    </citation>
    <scope>NUCLEOTIDE SEQUENCE</scope>
    <source>
        <tissue evidence="1">Shoot tissue taken approximately 20 cm above the soil surface</tissue>
    </source>
</reference>
<dbReference type="EMBL" id="GBRH01241441">
    <property type="protein sequence ID" value="JAD56454.1"/>
    <property type="molecule type" value="Transcribed_RNA"/>
</dbReference>
<sequence length="32" mass="3912">MLHLETHQGINGVRDLRCRVWKPDFICRIYKI</sequence>
<proteinExistence type="predicted"/>
<name>A0A0A9AXH7_ARUDO</name>
<dbReference type="AlphaFoldDB" id="A0A0A9AXH7"/>
<accession>A0A0A9AXH7</accession>
<protein>
    <submittedName>
        <fullName evidence="1">Uncharacterized protein</fullName>
    </submittedName>
</protein>
<reference evidence="1" key="1">
    <citation type="submission" date="2014-09" db="EMBL/GenBank/DDBJ databases">
        <authorList>
            <person name="Magalhaes I.L.F."/>
            <person name="Oliveira U."/>
            <person name="Santos F.R."/>
            <person name="Vidigal T.H.D.A."/>
            <person name="Brescovit A.D."/>
            <person name="Santos A.J."/>
        </authorList>
    </citation>
    <scope>NUCLEOTIDE SEQUENCE</scope>
    <source>
        <tissue evidence="1">Shoot tissue taken approximately 20 cm above the soil surface</tissue>
    </source>
</reference>
<evidence type="ECO:0000313" key="1">
    <source>
        <dbReference type="EMBL" id="JAD56454.1"/>
    </source>
</evidence>
<organism evidence="1">
    <name type="scientific">Arundo donax</name>
    <name type="common">Giant reed</name>
    <name type="synonym">Donax arundinaceus</name>
    <dbReference type="NCBI Taxonomy" id="35708"/>
    <lineage>
        <taxon>Eukaryota</taxon>
        <taxon>Viridiplantae</taxon>
        <taxon>Streptophyta</taxon>
        <taxon>Embryophyta</taxon>
        <taxon>Tracheophyta</taxon>
        <taxon>Spermatophyta</taxon>
        <taxon>Magnoliopsida</taxon>
        <taxon>Liliopsida</taxon>
        <taxon>Poales</taxon>
        <taxon>Poaceae</taxon>
        <taxon>PACMAD clade</taxon>
        <taxon>Arundinoideae</taxon>
        <taxon>Arundineae</taxon>
        <taxon>Arundo</taxon>
    </lineage>
</organism>